<protein>
    <submittedName>
        <fullName evidence="1">Uncharacterized protein</fullName>
    </submittedName>
</protein>
<gene>
    <name evidence="1" type="ORF">BLA18112_00383</name>
</gene>
<reference evidence="1 2" key="1">
    <citation type="submission" date="2019-09" db="EMBL/GenBank/DDBJ databases">
        <authorList>
            <person name="Depoorter E."/>
        </authorList>
    </citation>
    <scope>NUCLEOTIDE SEQUENCE [LARGE SCALE GENOMIC DNA]</scope>
    <source>
        <strain evidence="1">R-18112</strain>
    </source>
</reference>
<evidence type="ECO:0000313" key="1">
    <source>
        <dbReference type="EMBL" id="VWC56590.1"/>
    </source>
</evidence>
<accession>A0A6P2TGD6</accession>
<sequence>MKLKTQHYRNNVKLTDSINWKLNGLRYIIYEIISRTPPCPISLPTNPA</sequence>
<evidence type="ECO:0000313" key="2">
    <source>
        <dbReference type="Proteomes" id="UP000494274"/>
    </source>
</evidence>
<dbReference type="EMBL" id="CABVQI010000001">
    <property type="protein sequence ID" value="VWC56590.1"/>
    <property type="molecule type" value="Genomic_DNA"/>
</dbReference>
<proteinExistence type="predicted"/>
<organism evidence="1 2">
    <name type="scientific">Burkholderia lata (strain ATCC 17760 / DSM 23089 / LMG 22485 / NCIMB 9086 / R18194 / 383)</name>
    <dbReference type="NCBI Taxonomy" id="482957"/>
    <lineage>
        <taxon>Bacteria</taxon>
        <taxon>Pseudomonadati</taxon>
        <taxon>Pseudomonadota</taxon>
        <taxon>Betaproteobacteria</taxon>
        <taxon>Burkholderiales</taxon>
        <taxon>Burkholderiaceae</taxon>
        <taxon>Burkholderia</taxon>
        <taxon>Burkholderia cepacia complex</taxon>
    </lineage>
</organism>
<dbReference type="AlphaFoldDB" id="A0A6P2TGD6"/>
<name>A0A6P2TGD6_BURL3</name>
<dbReference type="Proteomes" id="UP000494274">
    <property type="component" value="Unassembled WGS sequence"/>
</dbReference>